<dbReference type="PANTHER" id="PTHR47642:SF5">
    <property type="entry name" value="ATP-DEPENDENT DNA HELICASE"/>
    <property type="match status" value="1"/>
</dbReference>
<keyword evidence="2" id="KW-0067">ATP-binding</keyword>
<dbReference type="PROSITE" id="PS50235">
    <property type="entry name" value="USP_3"/>
    <property type="match status" value="1"/>
</dbReference>
<dbReference type="GO" id="GO:0016579">
    <property type="term" value="P:protein deubiquitination"/>
    <property type="evidence" value="ECO:0007669"/>
    <property type="project" value="InterPro"/>
</dbReference>
<evidence type="ECO:0000313" key="2">
    <source>
        <dbReference type="EMBL" id="KAF0687489.1"/>
    </source>
</evidence>
<dbReference type="InterPro" id="IPR051055">
    <property type="entry name" value="PIF1_helicase"/>
</dbReference>
<dbReference type="InterPro" id="IPR001394">
    <property type="entry name" value="Peptidase_C19_UCH"/>
</dbReference>
<dbReference type="InterPro" id="IPR027417">
    <property type="entry name" value="P-loop_NTPase"/>
</dbReference>
<keyword evidence="2" id="KW-0378">Hydrolase</keyword>
<evidence type="ECO:0000313" key="3">
    <source>
        <dbReference type="Proteomes" id="UP000478052"/>
    </source>
</evidence>
<dbReference type="Pfam" id="PF00443">
    <property type="entry name" value="UCH"/>
    <property type="match status" value="1"/>
</dbReference>
<gene>
    <name evidence="2" type="ORF">FWK35_00039227</name>
</gene>
<dbReference type="AlphaFoldDB" id="A0A6G0VIC7"/>
<dbReference type="InterPro" id="IPR028889">
    <property type="entry name" value="USP"/>
</dbReference>
<keyword evidence="2" id="KW-0547">Nucleotide-binding</keyword>
<comment type="caution">
    <text evidence="2">The sequence shown here is derived from an EMBL/GenBank/DDBJ whole genome shotgun (WGS) entry which is preliminary data.</text>
</comment>
<dbReference type="CDD" id="cd18809">
    <property type="entry name" value="SF1_C_RecD"/>
    <property type="match status" value="1"/>
</dbReference>
<dbReference type="OrthoDB" id="6608392at2759"/>
<evidence type="ECO:0000259" key="1">
    <source>
        <dbReference type="PROSITE" id="PS50235"/>
    </source>
</evidence>
<feature type="non-terminal residue" evidence="2">
    <location>
        <position position="377"/>
    </location>
</feature>
<feature type="non-terminal residue" evidence="2">
    <location>
        <position position="1"/>
    </location>
</feature>
<keyword evidence="3" id="KW-1185">Reference proteome</keyword>
<dbReference type="EMBL" id="VUJU01016805">
    <property type="protein sequence ID" value="KAF0687489.1"/>
    <property type="molecule type" value="Genomic_DNA"/>
</dbReference>
<dbReference type="GO" id="GO:0004843">
    <property type="term" value="F:cysteine-type deubiquitinase activity"/>
    <property type="evidence" value="ECO:0007669"/>
    <property type="project" value="InterPro"/>
</dbReference>
<dbReference type="CDD" id="cd02257">
    <property type="entry name" value="Peptidase_C19"/>
    <property type="match status" value="1"/>
</dbReference>
<protein>
    <submittedName>
        <fullName evidence="2">ATP-dependent DNA helicase PIF1-like</fullName>
    </submittedName>
</protein>
<dbReference type="SUPFAM" id="SSF52540">
    <property type="entry name" value="P-loop containing nucleoside triphosphate hydrolases"/>
    <property type="match status" value="1"/>
</dbReference>
<dbReference type="PANTHER" id="PTHR47642">
    <property type="entry name" value="ATP-DEPENDENT DNA HELICASE"/>
    <property type="match status" value="1"/>
</dbReference>
<dbReference type="SUPFAM" id="SSF54001">
    <property type="entry name" value="Cysteine proteinases"/>
    <property type="match status" value="1"/>
</dbReference>
<reference evidence="2 3" key="1">
    <citation type="submission" date="2019-08" db="EMBL/GenBank/DDBJ databases">
        <title>Whole genome of Aphis craccivora.</title>
        <authorList>
            <person name="Voronova N.V."/>
            <person name="Shulinski R.S."/>
            <person name="Bandarenka Y.V."/>
            <person name="Zhorov D.G."/>
            <person name="Warner D."/>
        </authorList>
    </citation>
    <scope>NUCLEOTIDE SEQUENCE [LARGE SCALE GENOMIC DNA]</scope>
    <source>
        <strain evidence="2">180601</strain>
        <tissue evidence="2">Whole Body</tissue>
    </source>
</reference>
<dbReference type="Gene3D" id="3.90.70.10">
    <property type="entry name" value="Cysteine proteinases"/>
    <property type="match status" value="1"/>
</dbReference>
<accession>A0A6G0VIC7</accession>
<proteinExistence type="predicted"/>
<dbReference type="GO" id="GO:0004386">
    <property type="term" value="F:helicase activity"/>
    <property type="evidence" value="ECO:0007669"/>
    <property type="project" value="UniProtKB-KW"/>
</dbReference>
<name>A0A6G0VIC7_APHCR</name>
<dbReference type="Proteomes" id="UP000478052">
    <property type="component" value="Unassembled WGS sequence"/>
</dbReference>
<keyword evidence="2" id="KW-0347">Helicase</keyword>
<sequence length="377" mass="42850">QFPITIAYGITIHKSQGMSLENCIVDVGNSVFSCGQIYVALSRVTSLDGLHIINFDPSNIKAQTTAIKEYNNLRHKYRPDLPNIQINYTKNTHIKDCIWIKNITPDIQTYNLPESSVEDDLNIHIPGFINADGVSCYANAALQVIFNCQNIMSSLIQHSNQSHLQNLAYSYISQENNLNSLLLRRSFGHPFAENQQQDVAEFISSLIQANEPLQDNLIHGLKTILTCSNCSLSRTQITANFIVQLTVPTDKSKVTLKSMFEIISEQVLMDNILCENCHTYYPHTQTSHIVNANKYIFLQIQLWSDSTTKITNLVMNALPNEKINIDGSMYKLHSVICHHGNSMTSAHYTCIIRFLNKWVRCNDSNIYYDRWPRGAKD</sequence>
<organism evidence="2 3">
    <name type="scientific">Aphis craccivora</name>
    <name type="common">Cowpea aphid</name>
    <dbReference type="NCBI Taxonomy" id="307492"/>
    <lineage>
        <taxon>Eukaryota</taxon>
        <taxon>Metazoa</taxon>
        <taxon>Ecdysozoa</taxon>
        <taxon>Arthropoda</taxon>
        <taxon>Hexapoda</taxon>
        <taxon>Insecta</taxon>
        <taxon>Pterygota</taxon>
        <taxon>Neoptera</taxon>
        <taxon>Paraneoptera</taxon>
        <taxon>Hemiptera</taxon>
        <taxon>Sternorrhyncha</taxon>
        <taxon>Aphidomorpha</taxon>
        <taxon>Aphidoidea</taxon>
        <taxon>Aphididae</taxon>
        <taxon>Aphidini</taxon>
        <taxon>Aphis</taxon>
        <taxon>Aphis</taxon>
    </lineage>
</organism>
<dbReference type="InterPro" id="IPR038765">
    <property type="entry name" value="Papain-like_cys_pep_sf"/>
</dbReference>
<feature type="domain" description="USP" evidence="1">
    <location>
        <begin position="126"/>
        <end position="377"/>
    </location>
</feature>